<comment type="caution">
    <text evidence="12">The sequence shown here is derived from an EMBL/GenBank/DDBJ whole genome shotgun (WGS) entry which is preliminary data.</text>
</comment>
<dbReference type="RefSeq" id="WP_151149012.1">
    <property type="nucleotide sequence ID" value="NZ_WAIE01000001.1"/>
</dbReference>
<dbReference type="InterPro" id="IPR051271">
    <property type="entry name" value="2C-system_Tx_regulators"/>
</dbReference>
<dbReference type="PANTHER" id="PTHR45526:SF1">
    <property type="entry name" value="TRANSCRIPTIONAL REGULATORY PROTEIN DCUR-RELATED"/>
    <property type="match status" value="1"/>
</dbReference>
<dbReference type="SMART" id="SM00448">
    <property type="entry name" value="REC"/>
    <property type="match status" value="1"/>
</dbReference>
<evidence type="ECO:0000256" key="6">
    <source>
        <dbReference type="ARBA" id="ARBA00023125"/>
    </source>
</evidence>
<dbReference type="Proteomes" id="UP000438699">
    <property type="component" value="Unassembled WGS sequence"/>
</dbReference>
<dbReference type="Pfam" id="PF20714">
    <property type="entry name" value="HTH_64"/>
    <property type="match status" value="1"/>
</dbReference>
<feature type="modified residue" description="4-aspartylphosphate" evidence="10">
    <location>
        <position position="56"/>
    </location>
</feature>
<dbReference type="InterPro" id="IPR001789">
    <property type="entry name" value="Sig_transdc_resp-reg_receiver"/>
</dbReference>
<name>A0A6N6N502_9BACT</name>
<accession>A0A6N6N502</accession>
<evidence type="ECO:0000313" key="12">
    <source>
        <dbReference type="EMBL" id="KAB1442821.1"/>
    </source>
</evidence>
<keyword evidence="6 9" id="KW-0238">DNA-binding</keyword>
<dbReference type="GO" id="GO:0003700">
    <property type="term" value="F:DNA-binding transcription factor activity"/>
    <property type="evidence" value="ECO:0007669"/>
    <property type="project" value="InterPro"/>
</dbReference>
<evidence type="ECO:0000256" key="5">
    <source>
        <dbReference type="ARBA" id="ARBA00023015"/>
    </source>
</evidence>
<evidence type="ECO:0000256" key="7">
    <source>
        <dbReference type="ARBA" id="ARBA00023159"/>
    </source>
</evidence>
<comment type="subcellular location">
    <subcellularLocation>
        <location evidence="1 9">Cytoplasm</location>
    </subcellularLocation>
</comment>
<evidence type="ECO:0000256" key="10">
    <source>
        <dbReference type="PROSITE-ProRule" id="PRU00169"/>
    </source>
</evidence>
<dbReference type="InterPro" id="IPR011006">
    <property type="entry name" value="CheY-like_superfamily"/>
</dbReference>
<dbReference type="PROSITE" id="PS50110">
    <property type="entry name" value="RESPONSE_REGULATORY"/>
    <property type="match status" value="1"/>
</dbReference>
<keyword evidence="7 9" id="KW-0010">Activator</keyword>
<sequence>MNTIRVLIVEDDAKIADLHRRFTERVEGCEVVGIATGLEDARYMVEALEPDLILLDLYFPEGSGMDLLHTIRANRMETDVILITAAREMEPLKQALRGGVFDYIIKPVITERFNDCLTKFREYRMRLSNSETIEQRDVDSILRPATAPAGNAVQDDLPKGIDSLTLRKVRRLFEDLPRTTGLSAEDAAERMGASRSTARRYLEYLVSVNFVYADVVYGSVGRPERKYFRA</sequence>
<dbReference type="SUPFAM" id="SSF52172">
    <property type="entry name" value="CheY-like"/>
    <property type="match status" value="1"/>
</dbReference>
<organism evidence="12 13">
    <name type="scientific">Pseudodesulfovibrio senegalensis</name>
    <dbReference type="NCBI Taxonomy" id="1721087"/>
    <lineage>
        <taxon>Bacteria</taxon>
        <taxon>Pseudomonadati</taxon>
        <taxon>Thermodesulfobacteriota</taxon>
        <taxon>Desulfovibrionia</taxon>
        <taxon>Desulfovibrionales</taxon>
        <taxon>Desulfovibrionaceae</taxon>
    </lineage>
</organism>
<dbReference type="GO" id="GO:0003677">
    <property type="term" value="F:DNA binding"/>
    <property type="evidence" value="ECO:0007669"/>
    <property type="project" value="UniProtKB-KW"/>
</dbReference>
<evidence type="ECO:0000313" key="13">
    <source>
        <dbReference type="Proteomes" id="UP000438699"/>
    </source>
</evidence>
<evidence type="ECO:0000259" key="11">
    <source>
        <dbReference type="PROSITE" id="PS50110"/>
    </source>
</evidence>
<proteinExistence type="predicted"/>
<keyword evidence="8 9" id="KW-0804">Transcription</keyword>
<feature type="domain" description="Response regulatory" evidence="11">
    <location>
        <begin position="5"/>
        <end position="121"/>
    </location>
</feature>
<keyword evidence="2 9" id="KW-0963">Cytoplasm</keyword>
<dbReference type="AlphaFoldDB" id="A0A6N6N502"/>
<dbReference type="EMBL" id="WAIE01000001">
    <property type="protein sequence ID" value="KAB1442821.1"/>
    <property type="molecule type" value="Genomic_DNA"/>
</dbReference>
<gene>
    <name evidence="12" type="ORF">F8A88_00665</name>
</gene>
<evidence type="ECO:0000256" key="8">
    <source>
        <dbReference type="ARBA" id="ARBA00023163"/>
    </source>
</evidence>
<evidence type="ECO:0000256" key="9">
    <source>
        <dbReference type="PIRNR" id="PIRNR006171"/>
    </source>
</evidence>
<keyword evidence="4 9" id="KW-0902">Two-component regulatory system</keyword>
<dbReference type="InterPro" id="IPR048714">
    <property type="entry name" value="DpiA-like_HTH"/>
</dbReference>
<evidence type="ECO:0000256" key="4">
    <source>
        <dbReference type="ARBA" id="ARBA00023012"/>
    </source>
</evidence>
<evidence type="ECO:0000256" key="2">
    <source>
        <dbReference type="ARBA" id="ARBA00022490"/>
    </source>
</evidence>
<keyword evidence="3 10" id="KW-0597">Phosphoprotein</keyword>
<reference evidence="12 13" key="1">
    <citation type="journal article" date="2017" name="Int. J. Syst. Evol. Microbiol.">
        <title>Desulfovibrio senegalensis sp. nov., a mesophilic sulfate reducer isolated from marine sediment.</title>
        <authorList>
            <person name="Thioye A."/>
            <person name="Gam Z.B.A."/>
            <person name="Mbengue M."/>
            <person name="Cayol J.L."/>
            <person name="Joseph-Bartoli M."/>
            <person name="Toure-Kane C."/>
            <person name="Labat M."/>
        </authorList>
    </citation>
    <scope>NUCLEOTIDE SEQUENCE [LARGE SCALE GENOMIC DNA]</scope>
    <source>
        <strain evidence="12 13">DSM 101509</strain>
    </source>
</reference>
<dbReference type="OrthoDB" id="9802426at2"/>
<dbReference type="Gene3D" id="3.40.50.2300">
    <property type="match status" value="1"/>
</dbReference>
<evidence type="ECO:0000256" key="3">
    <source>
        <dbReference type="ARBA" id="ARBA00022553"/>
    </source>
</evidence>
<dbReference type="PIRSF" id="PIRSF006171">
    <property type="entry name" value="RR_citrat_malat"/>
    <property type="match status" value="1"/>
</dbReference>
<dbReference type="GO" id="GO:0000156">
    <property type="term" value="F:phosphorelay response regulator activity"/>
    <property type="evidence" value="ECO:0007669"/>
    <property type="project" value="TreeGrafter"/>
</dbReference>
<evidence type="ECO:0000256" key="1">
    <source>
        <dbReference type="ARBA" id="ARBA00004496"/>
    </source>
</evidence>
<dbReference type="PANTHER" id="PTHR45526">
    <property type="entry name" value="TRANSCRIPTIONAL REGULATORY PROTEIN DPIA"/>
    <property type="match status" value="1"/>
</dbReference>
<keyword evidence="5 9" id="KW-0805">Transcription regulation</keyword>
<dbReference type="InterPro" id="IPR024187">
    <property type="entry name" value="Sig_transdc_resp-reg_cit/mal"/>
</dbReference>
<protein>
    <recommendedName>
        <fullName evidence="9">Transcriptional regulatory protein</fullName>
    </recommendedName>
</protein>
<keyword evidence="13" id="KW-1185">Reference proteome</keyword>
<dbReference type="Pfam" id="PF00072">
    <property type="entry name" value="Response_reg"/>
    <property type="match status" value="1"/>
</dbReference>
<dbReference type="GO" id="GO:0005737">
    <property type="term" value="C:cytoplasm"/>
    <property type="evidence" value="ECO:0007669"/>
    <property type="project" value="UniProtKB-SubCell"/>
</dbReference>